<keyword evidence="1" id="KW-1133">Transmembrane helix</keyword>
<evidence type="ECO:0000313" key="3">
    <source>
        <dbReference type="Proteomes" id="UP000692954"/>
    </source>
</evidence>
<sequence length="88" mass="10594">MFLMLKLIIEYFLWIILKIIKIRIRNCTQISKELKLTEKISISLEGVESPLYWSRNQNGMLNVCYIFMISLDYFVLIMNSYLHVQKKD</sequence>
<dbReference type="AlphaFoldDB" id="A0A8S1RFC4"/>
<reference evidence="2" key="1">
    <citation type="submission" date="2021-01" db="EMBL/GenBank/DDBJ databases">
        <authorList>
            <consortium name="Genoscope - CEA"/>
            <person name="William W."/>
        </authorList>
    </citation>
    <scope>NUCLEOTIDE SEQUENCE</scope>
</reference>
<comment type="caution">
    <text evidence="2">The sequence shown here is derived from an EMBL/GenBank/DDBJ whole genome shotgun (WGS) entry which is preliminary data.</text>
</comment>
<name>A0A8S1RFC4_9CILI</name>
<proteinExistence type="predicted"/>
<keyword evidence="1" id="KW-0812">Transmembrane</keyword>
<evidence type="ECO:0000256" key="1">
    <source>
        <dbReference type="SAM" id="Phobius"/>
    </source>
</evidence>
<gene>
    <name evidence="2" type="ORF">PSON_ATCC_30995.1.T1670053</name>
</gene>
<dbReference type="EMBL" id="CAJJDN010000167">
    <property type="protein sequence ID" value="CAD8126417.1"/>
    <property type="molecule type" value="Genomic_DNA"/>
</dbReference>
<keyword evidence="1" id="KW-0472">Membrane</keyword>
<feature type="transmembrane region" description="Helical" evidence="1">
    <location>
        <begin position="60"/>
        <end position="82"/>
    </location>
</feature>
<organism evidence="2 3">
    <name type="scientific">Paramecium sonneborni</name>
    <dbReference type="NCBI Taxonomy" id="65129"/>
    <lineage>
        <taxon>Eukaryota</taxon>
        <taxon>Sar</taxon>
        <taxon>Alveolata</taxon>
        <taxon>Ciliophora</taxon>
        <taxon>Intramacronucleata</taxon>
        <taxon>Oligohymenophorea</taxon>
        <taxon>Peniculida</taxon>
        <taxon>Parameciidae</taxon>
        <taxon>Paramecium</taxon>
    </lineage>
</organism>
<dbReference type="Proteomes" id="UP000692954">
    <property type="component" value="Unassembled WGS sequence"/>
</dbReference>
<accession>A0A8S1RFC4</accession>
<keyword evidence="3" id="KW-1185">Reference proteome</keyword>
<protein>
    <submittedName>
        <fullName evidence="2">Uncharacterized protein</fullName>
    </submittedName>
</protein>
<evidence type="ECO:0000313" key="2">
    <source>
        <dbReference type="EMBL" id="CAD8126417.1"/>
    </source>
</evidence>